<name>A0A2P5DYE1_PARAD</name>
<dbReference type="EMBL" id="JXTB01000009">
    <property type="protein sequence ID" value="PON78309.1"/>
    <property type="molecule type" value="Genomic_DNA"/>
</dbReference>
<protein>
    <submittedName>
        <fullName evidence="1">Uncharacterized protein</fullName>
    </submittedName>
</protein>
<gene>
    <name evidence="1" type="ORF">PanWU01x14_019470</name>
</gene>
<accession>A0A2P5DYE1</accession>
<organism evidence="1 2">
    <name type="scientific">Parasponia andersonii</name>
    <name type="common">Sponia andersonii</name>
    <dbReference type="NCBI Taxonomy" id="3476"/>
    <lineage>
        <taxon>Eukaryota</taxon>
        <taxon>Viridiplantae</taxon>
        <taxon>Streptophyta</taxon>
        <taxon>Embryophyta</taxon>
        <taxon>Tracheophyta</taxon>
        <taxon>Spermatophyta</taxon>
        <taxon>Magnoliopsida</taxon>
        <taxon>eudicotyledons</taxon>
        <taxon>Gunneridae</taxon>
        <taxon>Pentapetalae</taxon>
        <taxon>rosids</taxon>
        <taxon>fabids</taxon>
        <taxon>Rosales</taxon>
        <taxon>Cannabaceae</taxon>
        <taxon>Parasponia</taxon>
    </lineage>
</organism>
<dbReference type="Proteomes" id="UP000237105">
    <property type="component" value="Unassembled WGS sequence"/>
</dbReference>
<evidence type="ECO:0000313" key="1">
    <source>
        <dbReference type="EMBL" id="PON78309.1"/>
    </source>
</evidence>
<evidence type="ECO:0000313" key="2">
    <source>
        <dbReference type="Proteomes" id="UP000237105"/>
    </source>
</evidence>
<dbReference type="AlphaFoldDB" id="A0A2P5DYE1"/>
<keyword evidence="2" id="KW-1185">Reference proteome</keyword>
<sequence length="191" mass="21716">MDGLTFEEVNYFYDLKLILAWLVFREETIARVERIYLLDQEEQQAKLSVIDENHIANGLWKTGKEIPLCIENLKRKVVLSHLYTEVDMSLKLKTPYLSKSQAASTSRSEGSNKPGEASKFLVKVPTKIILSIPSKLMTTAEAEQEIRRKGKQASVDPESKNGKVELVEGFIKDARKPSKKKSGNCLLLRYK</sequence>
<proteinExistence type="predicted"/>
<comment type="caution">
    <text evidence="1">The sequence shown here is derived from an EMBL/GenBank/DDBJ whole genome shotgun (WGS) entry which is preliminary data.</text>
</comment>
<reference evidence="2" key="1">
    <citation type="submission" date="2016-06" db="EMBL/GenBank/DDBJ databases">
        <title>Parallel loss of symbiosis genes in relatives of nitrogen-fixing non-legume Parasponia.</title>
        <authorList>
            <person name="Van Velzen R."/>
            <person name="Holmer R."/>
            <person name="Bu F."/>
            <person name="Rutten L."/>
            <person name="Van Zeijl A."/>
            <person name="Liu W."/>
            <person name="Santuari L."/>
            <person name="Cao Q."/>
            <person name="Sharma T."/>
            <person name="Shen D."/>
            <person name="Roswanjaya Y."/>
            <person name="Wardhani T."/>
            <person name="Kalhor M.S."/>
            <person name="Jansen J."/>
            <person name="Van den Hoogen J."/>
            <person name="Gungor B."/>
            <person name="Hartog M."/>
            <person name="Hontelez J."/>
            <person name="Verver J."/>
            <person name="Yang W.-C."/>
            <person name="Schijlen E."/>
            <person name="Repin R."/>
            <person name="Schilthuizen M."/>
            <person name="Schranz E."/>
            <person name="Heidstra R."/>
            <person name="Miyata K."/>
            <person name="Fedorova E."/>
            <person name="Kohlen W."/>
            <person name="Bisseling T."/>
            <person name="Smit S."/>
            <person name="Geurts R."/>
        </authorList>
    </citation>
    <scope>NUCLEOTIDE SEQUENCE [LARGE SCALE GENOMIC DNA]</scope>
    <source>
        <strain evidence="2">cv. WU1-14</strain>
    </source>
</reference>